<feature type="non-terminal residue" evidence="2">
    <location>
        <position position="73"/>
    </location>
</feature>
<name>A0AA87ZSW8_FICCA</name>
<protein>
    <submittedName>
        <fullName evidence="2">Uncharacterized protein</fullName>
    </submittedName>
</protein>
<evidence type="ECO:0000256" key="1">
    <source>
        <dbReference type="SAM" id="MobiDB-lite"/>
    </source>
</evidence>
<sequence length="73" mass="8246">MGGDTEKEGESRKRPRTRGGGVGRDSGRPRSKFPMSGKAKISKRNCVKPNKDDDDSSSVKERGKIEERERQRR</sequence>
<feature type="region of interest" description="Disordered" evidence="1">
    <location>
        <begin position="1"/>
        <end position="73"/>
    </location>
</feature>
<accession>A0AA87ZSW8</accession>
<comment type="caution">
    <text evidence="2">The sequence shown here is derived from an EMBL/GenBank/DDBJ whole genome shotgun (WGS) entry which is preliminary data.</text>
</comment>
<reference evidence="2" key="1">
    <citation type="submission" date="2023-07" db="EMBL/GenBank/DDBJ databases">
        <title>draft genome sequence of fig (Ficus carica).</title>
        <authorList>
            <person name="Takahashi T."/>
            <person name="Nishimura K."/>
        </authorList>
    </citation>
    <scope>NUCLEOTIDE SEQUENCE</scope>
</reference>
<organism evidence="2 3">
    <name type="scientific">Ficus carica</name>
    <name type="common">Common fig</name>
    <dbReference type="NCBI Taxonomy" id="3494"/>
    <lineage>
        <taxon>Eukaryota</taxon>
        <taxon>Viridiplantae</taxon>
        <taxon>Streptophyta</taxon>
        <taxon>Embryophyta</taxon>
        <taxon>Tracheophyta</taxon>
        <taxon>Spermatophyta</taxon>
        <taxon>Magnoliopsida</taxon>
        <taxon>eudicotyledons</taxon>
        <taxon>Gunneridae</taxon>
        <taxon>Pentapetalae</taxon>
        <taxon>rosids</taxon>
        <taxon>fabids</taxon>
        <taxon>Rosales</taxon>
        <taxon>Moraceae</taxon>
        <taxon>Ficeae</taxon>
        <taxon>Ficus</taxon>
    </lineage>
</organism>
<keyword evidence="3" id="KW-1185">Reference proteome</keyword>
<dbReference type="EMBL" id="BTGU01000013">
    <property type="protein sequence ID" value="GMN41898.1"/>
    <property type="molecule type" value="Genomic_DNA"/>
</dbReference>
<proteinExistence type="predicted"/>
<feature type="compositionally biased region" description="Basic and acidic residues" evidence="1">
    <location>
        <begin position="57"/>
        <end position="73"/>
    </location>
</feature>
<dbReference type="AlphaFoldDB" id="A0AA87ZSW8"/>
<evidence type="ECO:0000313" key="3">
    <source>
        <dbReference type="Proteomes" id="UP001187192"/>
    </source>
</evidence>
<evidence type="ECO:0000313" key="2">
    <source>
        <dbReference type="EMBL" id="GMN41898.1"/>
    </source>
</evidence>
<gene>
    <name evidence="2" type="ORF">TIFTF001_011122</name>
</gene>
<dbReference type="Proteomes" id="UP001187192">
    <property type="component" value="Unassembled WGS sequence"/>
</dbReference>
<feature type="compositionally biased region" description="Basic and acidic residues" evidence="1">
    <location>
        <begin position="1"/>
        <end position="12"/>
    </location>
</feature>